<dbReference type="InterPro" id="IPR001876">
    <property type="entry name" value="Znf_RanBP2"/>
</dbReference>
<feature type="domain" description="RanBP2-type" evidence="6">
    <location>
        <begin position="320"/>
        <end position="349"/>
    </location>
</feature>
<evidence type="ECO:0000256" key="5">
    <source>
        <dbReference type="SAM" id="MobiDB-lite"/>
    </source>
</evidence>
<name>A0AAV9E707_ACOCL</name>
<keyword evidence="8" id="KW-1185">Reference proteome</keyword>
<dbReference type="Pfam" id="PF00641">
    <property type="entry name" value="Zn_ribbon_RanBP"/>
    <property type="match status" value="2"/>
</dbReference>
<evidence type="ECO:0000313" key="8">
    <source>
        <dbReference type="Proteomes" id="UP001180020"/>
    </source>
</evidence>
<feature type="compositionally biased region" description="Basic and acidic residues" evidence="5">
    <location>
        <begin position="391"/>
        <end position="409"/>
    </location>
</feature>
<gene>
    <name evidence="7" type="ORF">QJS10_CPA09g00394</name>
</gene>
<evidence type="ECO:0000259" key="6">
    <source>
        <dbReference type="PROSITE" id="PS50199"/>
    </source>
</evidence>
<dbReference type="PROSITE" id="PS01358">
    <property type="entry name" value="ZF_RANBP2_1"/>
    <property type="match status" value="2"/>
</dbReference>
<dbReference type="PROSITE" id="PS50199">
    <property type="entry name" value="ZF_RANBP2_2"/>
    <property type="match status" value="3"/>
</dbReference>
<feature type="compositionally biased region" description="Basic and acidic residues" evidence="5">
    <location>
        <begin position="419"/>
        <end position="433"/>
    </location>
</feature>
<keyword evidence="2 4" id="KW-0863">Zinc-finger</keyword>
<dbReference type="EMBL" id="JAUJYO010000009">
    <property type="protein sequence ID" value="KAK1309177.1"/>
    <property type="molecule type" value="Genomic_DNA"/>
</dbReference>
<dbReference type="SUPFAM" id="SSF90209">
    <property type="entry name" value="Ran binding protein zinc finger-like"/>
    <property type="match status" value="1"/>
</dbReference>
<dbReference type="AlphaFoldDB" id="A0AAV9E707"/>
<feature type="region of interest" description="Disordered" evidence="5">
    <location>
        <begin position="383"/>
        <end position="443"/>
    </location>
</feature>
<evidence type="ECO:0000313" key="7">
    <source>
        <dbReference type="EMBL" id="KAK1309177.1"/>
    </source>
</evidence>
<keyword evidence="3" id="KW-0862">Zinc</keyword>
<organism evidence="7 8">
    <name type="scientific">Acorus calamus</name>
    <name type="common">Sweet flag</name>
    <dbReference type="NCBI Taxonomy" id="4465"/>
    <lineage>
        <taxon>Eukaryota</taxon>
        <taxon>Viridiplantae</taxon>
        <taxon>Streptophyta</taxon>
        <taxon>Embryophyta</taxon>
        <taxon>Tracheophyta</taxon>
        <taxon>Spermatophyta</taxon>
        <taxon>Magnoliopsida</taxon>
        <taxon>Liliopsida</taxon>
        <taxon>Acoraceae</taxon>
        <taxon>Acorus</taxon>
    </lineage>
</organism>
<keyword evidence="1" id="KW-0479">Metal-binding</keyword>
<dbReference type="GO" id="GO:0003729">
    <property type="term" value="F:mRNA binding"/>
    <property type="evidence" value="ECO:0007669"/>
    <property type="project" value="TreeGrafter"/>
</dbReference>
<sequence length="492" mass="56647">MYRRLSSLHVRGGGFFLHTLKNQSIFPIHSSSQNCNSRHGLMLRGVEDLHQSMKPFQEVQGVEKKDGFLRKRGVAAPKGFEASHMWPEWMKLMELLRRRGYLDHSAIGGKESNRIRFACLSFGRDHFDLIRCLSRKDIQVVVECGCPSIDRKVVNSGKRLRAYLGIEEETVCSSCDLRGSCERAYVKAYEEKDGQTIDVMRILLTYGLDCITGVVENKGCLNDMVSVRRLLKQIVEFGTKELKSDSPESSSEKLSCSSKQSFWKKSTARTNTSMLQGNWICPKCSFLNFEKNIKCLRCKCFNEDKLEQLKEENRDQLPPKKGDWICEKCNSLNFAKNTKCFQCSEKPSKRQLNLGEWECVSCNYLNFKRNVSCLKCDWRRPKSNNSGDTRQYSHPDGHNFVRSHTEINRRHSISSGSPNREEEKDFWSDKEDPSDNDESSSWTKFLEIEDFPIVGGKSALSKDPDQRERWKGEMLQRRYASPLNRVAVDDGT</sequence>
<reference evidence="7" key="2">
    <citation type="submission" date="2023-06" db="EMBL/GenBank/DDBJ databases">
        <authorList>
            <person name="Ma L."/>
            <person name="Liu K.-W."/>
            <person name="Li Z."/>
            <person name="Hsiao Y.-Y."/>
            <person name="Qi Y."/>
            <person name="Fu T."/>
            <person name="Tang G."/>
            <person name="Zhang D."/>
            <person name="Sun W.-H."/>
            <person name="Liu D.-K."/>
            <person name="Li Y."/>
            <person name="Chen G.-Z."/>
            <person name="Liu X.-D."/>
            <person name="Liao X.-Y."/>
            <person name="Jiang Y.-T."/>
            <person name="Yu X."/>
            <person name="Hao Y."/>
            <person name="Huang J."/>
            <person name="Zhao X.-W."/>
            <person name="Ke S."/>
            <person name="Chen Y.-Y."/>
            <person name="Wu W.-L."/>
            <person name="Hsu J.-L."/>
            <person name="Lin Y.-F."/>
            <person name="Huang M.-D."/>
            <person name="Li C.-Y."/>
            <person name="Huang L."/>
            <person name="Wang Z.-W."/>
            <person name="Zhao X."/>
            <person name="Zhong W.-Y."/>
            <person name="Peng D.-H."/>
            <person name="Ahmad S."/>
            <person name="Lan S."/>
            <person name="Zhang J.-S."/>
            <person name="Tsai W.-C."/>
            <person name="Van De Peer Y."/>
            <person name="Liu Z.-J."/>
        </authorList>
    </citation>
    <scope>NUCLEOTIDE SEQUENCE</scope>
    <source>
        <strain evidence="7">CP</strain>
        <tissue evidence="7">Leaves</tissue>
    </source>
</reference>
<dbReference type="Gene3D" id="4.10.1060.10">
    <property type="entry name" value="Zinc finger, RanBP2-type"/>
    <property type="match status" value="3"/>
</dbReference>
<evidence type="ECO:0000256" key="4">
    <source>
        <dbReference type="PROSITE-ProRule" id="PRU00322"/>
    </source>
</evidence>
<dbReference type="PANTHER" id="PTHR23111:SF23">
    <property type="entry name" value="RAN BP2_NZF ZINC FINGER-LIKE SUPERFAMILY PROTEIN"/>
    <property type="match status" value="1"/>
</dbReference>
<protein>
    <recommendedName>
        <fullName evidence="6">RanBP2-type domain-containing protein</fullName>
    </recommendedName>
</protein>
<dbReference type="SMART" id="SM00547">
    <property type="entry name" value="ZnF_RBZ"/>
    <property type="match status" value="3"/>
</dbReference>
<dbReference type="PANTHER" id="PTHR23111">
    <property type="entry name" value="ZINC FINGER PROTEIN"/>
    <property type="match status" value="1"/>
</dbReference>
<feature type="compositionally biased region" description="Basic and acidic residues" evidence="5">
    <location>
        <begin position="460"/>
        <end position="474"/>
    </location>
</feature>
<reference evidence="7" key="1">
    <citation type="journal article" date="2023" name="Nat. Commun.">
        <title>Diploid and tetraploid genomes of Acorus and the evolution of monocots.</title>
        <authorList>
            <person name="Ma L."/>
            <person name="Liu K.W."/>
            <person name="Li Z."/>
            <person name="Hsiao Y.Y."/>
            <person name="Qi Y."/>
            <person name="Fu T."/>
            <person name="Tang G.D."/>
            <person name="Zhang D."/>
            <person name="Sun W.H."/>
            <person name="Liu D.K."/>
            <person name="Li Y."/>
            <person name="Chen G.Z."/>
            <person name="Liu X.D."/>
            <person name="Liao X.Y."/>
            <person name="Jiang Y.T."/>
            <person name="Yu X."/>
            <person name="Hao Y."/>
            <person name="Huang J."/>
            <person name="Zhao X.W."/>
            <person name="Ke S."/>
            <person name="Chen Y.Y."/>
            <person name="Wu W.L."/>
            <person name="Hsu J.L."/>
            <person name="Lin Y.F."/>
            <person name="Huang M.D."/>
            <person name="Li C.Y."/>
            <person name="Huang L."/>
            <person name="Wang Z.W."/>
            <person name="Zhao X."/>
            <person name="Zhong W.Y."/>
            <person name="Peng D.H."/>
            <person name="Ahmad S."/>
            <person name="Lan S."/>
            <person name="Zhang J.S."/>
            <person name="Tsai W.C."/>
            <person name="Van de Peer Y."/>
            <person name="Liu Z.J."/>
        </authorList>
    </citation>
    <scope>NUCLEOTIDE SEQUENCE</scope>
    <source>
        <strain evidence="7">CP</strain>
    </source>
</reference>
<feature type="domain" description="RanBP2-type" evidence="6">
    <location>
        <begin position="353"/>
        <end position="382"/>
    </location>
</feature>
<proteinExistence type="predicted"/>
<feature type="region of interest" description="Disordered" evidence="5">
    <location>
        <begin position="455"/>
        <end position="474"/>
    </location>
</feature>
<evidence type="ECO:0000256" key="1">
    <source>
        <dbReference type="ARBA" id="ARBA00022723"/>
    </source>
</evidence>
<dbReference type="Proteomes" id="UP001180020">
    <property type="component" value="Unassembled WGS sequence"/>
</dbReference>
<accession>A0AAV9E707</accession>
<evidence type="ECO:0000256" key="2">
    <source>
        <dbReference type="ARBA" id="ARBA00022771"/>
    </source>
</evidence>
<dbReference type="GO" id="GO:0005737">
    <property type="term" value="C:cytoplasm"/>
    <property type="evidence" value="ECO:0007669"/>
    <property type="project" value="TreeGrafter"/>
</dbReference>
<dbReference type="GO" id="GO:0008270">
    <property type="term" value="F:zinc ion binding"/>
    <property type="evidence" value="ECO:0007669"/>
    <property type="project" value="UniProtKB-KW"/>
</dbReference>
<comment type="caution">
    <text evidence="7">The sequence shown here is derived from an EMBL/GenBank/DDBJ whole genome shotgun (WGS) entry which is preliminary data.</text>
</comment>
<evidence type="ECO:0000256" key="3">
    <source>
        <dbReference type="ARBA" id="ARBA00022833"/>
    </source>
</evidence>
<feature type="domain" description="RanBP2-type" evidence="6">
    <location>
        <begin position="275"/>
        <end position="304"/>
    </location>
</feature>
<dbReference type="InterPro" id="IPR036443">
    <property type="entry name" value="Znf_RanBP2_sf"/>
</dbReference>